<evidence type="ECO:0000313" key="4">
    <source>
        <dbReference type="Proteomes" id="UP000000763"/>
    </source>
</evidence>
<dbReference type="AlphaFoldDB" id="A0A0P0WJ40"/>
<evidence type="ECO:0000256" key="2">
    <source>
        <dbReference type="SAM" id="SignalP"/>
    </source>
</evidence>
<name>A0A0P0WJ40_ORYSJ</name>
<feature type="signal peptide" evidence="2">
    <location>
        <begin position="1"/>
        <end position="28"/>
    </location>
</feature>
<protein>
    <submittedName>
        <fullName evidence="3">Uncharacterized protein</fullName>
    </submittedName>
</protein>
<dbReference type="OMA" id="ESNTWIL"/>
<evidence type="ECO:0000256" key="1">
    <source>
        <dbReference type="SAM" id="MobiDB-lite"/>
    </source>
</evidence>
<evidence type="ECO:0000313" key="3">
    <source>
        <dbReference type="EMBL" id="AAV44142.1"/>
    </source>
</evidence>
<reference evidence="4" key="2">
    <citation type="journal article" date="2008" name="Nucleic Acids Res.">
        <title>The rice annotation project database (RAP-DB): 2008 update.</title>
        <authorList>
            <consortium name="The rice annotation project (RAP)"/>
        </authorList>
    </citation>
    <scope>GENOME REANNOTATION</scope>
    <source>
        <strain evidence="4">cv. Nipponbare</strain>
    </source>
</reference>
<keyword evidence="2" id="KW-0732">Signal</keyword>
<feature type="chain" id="PRO_5024281533" evidence="2">
    <location>
        <begin position="29"/>
        <end position="99"/>
    </location>
</feature>
<proteinExistence type="predicted"/>
<gene>
    <name evidence="3" type="primary">OSJNBb0115F21.4</name>
</gene>
<dbReference type="EMBL" id="AC135918">
    <property type="protein sequence ID" value="AAV44142.1"/>
    <property type="molecule type" value="Genomic_DNA"/>
</dbReference>
<feature type="compositionally biased region" description="Polar residues" evidence="1">
    <location>
        <begin position="44"/>
        <end position="53"/>
    </location>
</feature>
<dbReference type="Gramene" id="Os05t0205400-00">
    <property type="protein sequence ID" value="Os05t0205400-00"/>
    <property type="gene ID" value="Os05g0205400"/>
</dbReference>
<accession>A0A0P0WJ40</accession>
<feature type="region of interest" description="Disordered" evidence="1">
    <location>
        <begin position="38"/>
        <end position="99"/>
    </location>
</feature>
<reference evidence="4" key="1">
    <citation type="journal article" date="2005" name="Nature">
        <title>The map-based sequence of the rice genome.</title>
        <authorList>
            <consortium name="International rice genome sequencing project (IRGSP)"/>
            <person name="Matsumoto T."/>
            <person name="Wu J."/>
            <person name="Kanamori H."/>
            <person name="Katayose Y."/>
            <person name="Fujisawa M."/>
            <person name="Namiki N."/>
            <person name="Mizuno H."/>
            <person name="Yamamoto K."/>
            <person name="Antonio B.A."/>
            <person name="Baba T."/>
            <person name="Sakata K."/>
            <person name="Nagamura Y."/>
            <person name="Aoki H."/>
            <person name="Arikawa K."/>
            <person name="Arita K."/>
            <person name="Bito T."/>
            <person name="Chiden Y."/>
            <person name="Fujitsuka N."/>
            <person name="Fukunaka R."/>
            <person name="Hamada M."/>
            <person name="Harada C."/>
            <person name="Hayashi A."/>
            <person name="Hijishita S."/>
            <person name="Honda M."/>
            <person name="Hosokawa S."/>
            <person name="Ichikawa Y."/>
            <person name="Idonuma A."/>
            <person name="Iijima M."/>
            <person name="Ikeda M."/>
            <person name="Ikeno M."/>
            <person name="Ito K."/>
            <person name="Ito S."/>
            <person name="Ito T."/>
            <person name="Ito Y."/>
            <person name="Ito Y."/>
            <person name="Iwabuchi A."/>
            <person name="Kamiya K."/>
            <person name="Karasawa W."/>
            <person name="Kurita K."/>
            <person name="Katagiri S."/>
            <person name="Kikuta A."/>
            <person name="Kobayashi H."/>
            <person name="Kobayashi N."/>
            <person name="Machita K."/>
            <person name="Maehara T."/>
            <person name="Masukawa M."/>
            <person name="Mizubayashi T."/>
            <person name="Mukai Y."/>
            <person name="Nagasaki H."/>
            <person name="Nagata Y."/>
            <person name="Naito S."/>
            <person name="Nakashima M."/>
            <person name="Nakama Y."/>
            <person name="Nakamichi Y."/>
            <person name="Nakamura M."/>
            <person name="Meguro A."/>
            <person name="Negishi M."/>
            <person name="Ohta I."/>
            <person name="Ohta T."/>
            <person name="Okamoto M."/>
            <person name="Ono N."/>
            <person name="Saji S."/>
            <person name="Sakaguchi M."/>
            <person name="Sakai K."/>
            <person name="Shibata M."/>
            <person name="Shimokawa T."/>
            <person name="Song J."/>
            <person name="Takazaki Y."/>
            <person name="Terasawa K."/>
            <person name="Tsugane M."/>
            <person name="Tsuji K."/>
            <person name="Ueda S."/>
            <person name="Waki K."/>
            <person name="Yamagata H."/>
            <person name="Yamamoto M."/>
            <person name="Yamamoto S."/>
            <person name="Yamane H."/>
            <person name="Yoshiki S."/>
            <person name="Yoshihara R."/>
            <person name="Yukawa K."/>
            <person name="Zhong H."/>
            <person name="Yano M."/>
            <person name="Yuan Q."/>
            <person name="Ouyang S."/>
            <person name="Liu J."/>
            <person name="Jones K.M."/>
            <person name="Gansberger K."/>
            <person name="Moffat K."/>
            <person name="Hill J."/>
            <person name="Bera J."/>
            <person name="Fadrosh D."/>
            <person name="Jin S."/>
            <person name="Johri S."/>
            <person name="Kim M."/>
            <person name="Overton L."/>
            <person name="Reardon M."/>
            <person name="Tsitrin T."/>
            <person name="Vuong H."/>
            <person name="Weaver B."/>
            <person name="Ciecko A."/>
            <person name="Tallon L."/>
            <person name="Jackson J."/>
            <person name="Pai G."/>
            <person name="Aken S.V."/>
            <person name="Utterback T."/>
            <person name="Reidmuller S."/>
            <person name="Feldblyum T."/>
            <person name="Hsiao J."/>
            <person name="Zismann V."/>
            <person name="Iobst S."/>
            <person name="de Vazeille A.R."/>
            <person name="Buell C.R."/>
            <person name="Ying K."/>
            <person name="Li Y."/>
            <person name="Lu T."/>
            <person name="Huang Y."/>
            <person name="Zhao Q."/>
            <person name="Feng Q."/>
            <person name="Zhang L."/>
            <person name="Zhu J."/>
            <person name="Weng Q."/>
            <person name="Mu J."/>
            <person name="Lu Y."/>
            <person name="Fan D."/>
            <person name="Liu Y."/>
            <person name="Guan J."/>
            <person name="Zhang Y."/>
            <person name="Yu S."/>
            <person name="Liu X."/>
            <person name="Zhang Y."/>
            <person name="Hong G."/>
            <person name="Han B."/>
            <person name="Choisne N."/>
            <person name="Demange N."/>
            <person name="Orjeda G."/>
            <person name="Samain S."/>
            <person name="Cattolico L."/>
            <person name="Pelletier E."/>
            <person name="Couloux A."/>
            <person name="Segurens B."/>
            <person name="Wincker P."/>
            <person name="D'Hont A."/>
            <person name="Scarpelli C."/>
            <person name="Weissenbach J."/>
            <person name="Salanoubat M."/>
            <person name="Quetier F."/>
            <person name="Yu Y."/>
            <person name="Kim H.R."/>
            <person name="Rambo T."/>
            <person name="Currie J."/>
            <person name="Collura K."/>
            <person name="Luo M."/>
            <person name="Yang T."/>
            <person name="Ammiraju J.S.S."/>
            <person name="Engler F."/>
            <person name="Soderlund C."/>
            <person name="Wing R.A."/>
            <person name="Palmer L.E."/>
            <person name="de la Bastide M."/>
            <person name="Spiegel L."/>
            <person name="Nascimento L."/>
            <person name="Zutavern T."/>
            <person name="O'Shaughnessy A."/>
            <person name="Dike S."/>
            <person name="Dedhia N."/>
            <person name="Preston R."/>
            <person name="Balija V."/>
            <person name="McCombie W.R."/>
            <person name="Chow T."/>
            <person name="Chen H."/>
            <person name="Chung M."/>
            <person name="Chen C."/>
            <person name="Shaw J."/>
            <person name="Wu H."/>
            <person name="Hsiao K."/>
            <person name="Chao Y."/>
            <person name="Chu M."/>
            <person name="Cheng C."/>
            <person name="Hour A."/>
            <person name="Lee P."/>
            <person name="Lin S."/>
            <person name="Lin Y."/>
            <person name="Liou J."/>
            <person name="Liu S."/>
            <person name="Hsing Y."/>
            <person name="Raghuvanshi S."/>
            <person name="Mohanty A."/>
            <person name="Bharti A.K."/>
            <person name="Gaur A."/>
            <person name="Gupta V."/>
            <person name="Kumar D."/>
            <person name="Ravi V."/>
            <person name="Vij S."/>
            <person name="Kapur A."/>
            <person name="Khurana P."/>
            <person name="Khurana P."/>
            <person name="Khurana J.P."/>
            <person name="Tyagi A.K."/>
            <person name="Gaikwad K."/>
            <person name="Singh A."/>
            <person name="Dalal V."/>
            <person name="Srivastava S."/>
            <person name="Dixit A."/>
            <person name="Pal A.K."/>
            <person name="Ghazi I.A."/>
            <person name="Yadav M."/>
            <person name="Pandit A."/>
            <person name="Bhargava A."/>
            <person name="Sureshbabu K."/>
            <person name="Batra K."/>
            <person name="Sharma T.R."/>
            <person name="Mohapatra T."/>
            <person name="Singh N.K."/>
            <person name="Messing J."/>
            <person name="Nelson A.B."/>
            <person name="Fuks G."/>
            <person name="Kavchok S."/>
            <person name="Keizer G."/>
            <person name="Linton E."/>
            <person name="Llaca V."/>
            <person name="Song R."/>
            <person name="Tanyolac B."/>
            <person name="Young S."/>
            <person name="Ho-Il K."/>
            <person name="Hahn J.H."/>
            <person name="Sangsakoo G."/>
            <person name="Vanavichit A."/>
            <person name="de Mattos Luiz.A.T."/>
            <person name="Zimmer P.D."/>
            <person name="Malone G."/>
            <person name="Dellagostin O."/>
            <person name="de Oliveira A.C."/>
            <person name="Bevan M."/>
            <person name="Bancroft I."/>
            <person name="Minx P."/>
            <person name="Cordum H."/>
            <person name="Wilson R."/>
            <person name="Cheng Z."/>
            <person name="Jin W."/>
            <person name="Jiang J."/>
            <person name="Leong S.A."/>
            <person name="Iwama H."/>
            <person name="Gojobori T."/>
            <person name="Itoh T."/>
            <person name="Niimura Y."/>
            <person name="Fujii Y."/>
            <person name="Habara T."/>
            <person name="Sakai H."/>
            <person name="Sato Y."/>
            <person name="Wilson G."/>
            <person name="Kumar K."/>
            <person name="McCouch S."/>
            <person name="Juretic N."/>
            <person name="Hoen D."/>
            <person name="Wright S."/>
            <person name="Bruskiewich R."/>
            <person name="Bureau T."/>
            <person name="Miyao A."/>
            <person name="Hirochika H."/>
            <person name="Nishikawa T."/>
            <person name="Kadowaki K."/>
            <person name="Sugiura M."/>
            <person name="Burr B."/>
            <person name="Sasaki T."/>
        </authorList>
    </citation>
    <scope>NUCLEOTIDE SEQUENCE [LARGE SCALE GENOMIC DNA]</scope>
    <source>
        <strain evidence="4">cv. Nipponbare</strain>
    </source>
</reference>
<dbReference type="Proteomes" id="UP000000763">
    <property type="component" value="Chromosome 5"/>
</dbReference>
<sequence length="99" mass="10229">MAPAPHMAAMVIFFTALLLLASSSSCLARARMMMMPGDHAVNGKETSASSKEATSPHDLLQGVAPPLPPSPPATEIIRPDSSGWMPQGSVPSPGIGHRA</sequence>
<organism evidence="3 4">
    <name type="scientific">Oryza sativa subsp. japonica</name>
    <name type="common">Rice</name>
    <dbReference type="NCBI Taxonomy" id="39947"/>
    <lineage>
        <taxon>Eukaryota</taxon>
        <taxon>Viridiplantae</taxon>
        <taxon>Streptophyta</taxon>
        <taxon>Embryophyta</taxon>
        <taxon>Tracheophyta</taxon>
        <taxon>Spermatophyta</taxon>
        <taxon>Magnoliopsida</taxon>
        <taxon>Liliopsida</taxon>
        <taxon>Poales</taxon>
        <taxon>Poaceae</taxon>
        <taxon>BOP clade</taxon>
        <taxon>Oryzoideae</taxon>
        <taxon>Oryzeae</taxon>
        <taxon>Oryzinae</taxon>
        <taxon>Oryza</taxon>
        <taxon>Oryza sativa</taxon>
    </lineage>
</organism>